<dbReference type="AlphaFoldDB" id="A0A2Z7CN70"/>
<evidence type="ECO:0000313" key="3">
    <source>
        <dbReference type="Proteomes" id="UP000250235"/>
    </source>
</evidence>
<evidence type="ECO:0000256" key="1">
    <source>
        <dbReference type="SAM" id="MobiDB-lite"/>
    </source>
</evidence>
<protein>
    <submittedName>
        <fullName evidence="2">Uncharacterized protein</fullName>
    </submittedName>
</protein>
<evidence type="ECO:0000313" key="2">
    <source>
        <dbReference type="EMBL" id="KZV46236.1"/>
    </source>
</evidence>
<feature type="compositionally biased region" description="Polar residues" evidence="1">
    <location>
        <begin position="115"/>
        <end position="133"/>
    </location>
</feature>
<accession>A0A2Z7CN70</accession>
<gene>
    <name evidence="2" type="ORF">F511_08679</name>
</gene>
<name>A0A2Z7CN70_9LAMI</name>
<proteinExistence type="predicted"/>
<dbReference type="EMBL" id="KQ995687">
    <property type="protein sequence ID" value="KZV46236.1"/>
    <property type="molecule type" value="Genomic_DNA"/>
</dbReference>
<organism evidence="2 3">
    <name type="scientific">Dorcoceras hygrometricum</name>
    <dbReference type="NCBI Taxonomy" id="472368"/>
    <lineage>
        <taxon>Eukaryota</taxon>
        <taxon>Viridiplantae</taxon>
        <taxon>Streptophyta</taxon>
        <taxon>Embryophyta</taxon>
        <taxon>Tracheophyta</taxon>
        <taxon>Spermatophyta</taxon>
        <taxon>Magnoliopsida</taxon>
        <taxon>eudicotyledons</taxon>
        <taxon>Gunneridae</taxon>
        <taxon>Pentapetalae</taxon>
        <taxon>asterids</taxon>
        <taxon>lamiids</taxon>
        <taxon>Lamiales</taxon>
        <taxon>Gesneriaceae</taxon>
        <taxon>Didymocarpoideae</taxon>
        <taxon>Trichosporeae</taxon>
        <taxon>Loxocarpinae</taxon>
        <taxon>Dorcoceras</taxon>
    </lineage>
</organism>
<dbReference type="Proteomes" id="UP000250235">
    <property type="component" value="Unassembled WGS sequence"/>
</dbReference>
<reference evidence="2 3" key="1">
    <citation type="journal article" date="2015" name="Proc. Natl. Acad. Sci. U.S.A.">
        <title>The resurrection genome of Boea hygrometrica: A blueprint for survival of dehydration.</title>
        <authorList>
            <person name="Xiao L."/>
            <person name="Yang G."/>
            <person name="Zhang L."/>
            <person name="Yang X."/>
            <person name="Zhao S."/>
            <person name="Ji Z."/>
            <person name="Zhou Q."/>
            <person name="Hu M."/>
            <person name="Wang Y."/>
            <person name="Chen M."/>
            <person name="Xu Y."/>
            <person name="Jin H."/>
            <person name="Xiao X."/>
            <person name="Hu G."/>
            <person name="Bao F."/>
            <person name="Hu Y."/>
            <person name="Wan P."/>
            <person name="Li L."/>
            <person name="Deng X."/>
            <person name="Kuang T."/>
            <person name="Xiang C."/>
            <person name="Zhu J.K."/>
            <person name="Oliver M.J."/>
            <person name="He Y."/>
        </authorList>
    </citation>
    <scope>NUCLEOTIDE SEQUENCE [LARGE SCALE GENOMIC DNA]</scope>
    <source>
        <strain evidence="3">cv. XS01</strain>
    </source>
</reference>
<feature type="region of interest" description="Disordered" evidence="1">
    <location>
        <begin position="115"/>
        <end position="164"/>
    </location>
</feature>
<feature type="compositionally biased region" description="Polar residues" evidence="1">
    <location>
        <begin position="142"/>
        <end position="164"/>
    </location>
</feature>
<keyword evidence="3" id="KW-1185">Reference proteome</keyword>
<sequence length="229" mass="25711">MTAAAPPRAAAPCRCSRDRTCSDRLLEKFPSVPNSSVLLVQADEGFLFPVVDLIRRIYRRLLLRLSTQYKQADNGTEAYTTAHNIHAQFNVVKQAHIRTSSLLCYNYYNGIPSNTSLTPSKPNTDTNSGTVTQKPRIGSYKLNPSLSYPSNTTEGSKQSTRYGLTPQRISTYSNDVAQVHYRNWTRHPLLRSESLAQLDLKPNTASLSKHSDLSLNYEDQRCSLLSLTR</sequence>